<dbReference type="Proteomes" id="UP000199280">
    <property type="component" value="Unassembled WGS sequence"/>
</dbReference>
<accession>A0A143YM01</accession>
<dbReference type="Gene3D" id="3.90.1150.10">
    <property type="entry name" value="Aspartate Aminotransferase, domain 1"/>
    <property type="match status" value="1"/>
</dbReference>
<dbReference type="PANTHER" id="PTHR42790">
    <property type="entry name" value="AMINOTRANSFERASE"/>
    <property type="match status" value="1"/>
</dbReference>
<organism evidence="8 10">
    <name type="scientific">Trichococcus ilyis</name>
    <dbReference type="NCBI Taxonomy" id="640938"/>
    <lineage>
        <taxon>Bacteria</taxon>
        <taxon>Bacillati</taxon>
        <taxon>Bacillota</taxon>
        <taxon>Bacilli</taxon>
        <taxon>Lactobacillales</taxon>
        <taxon>Carnobacteriaceae</taxon>
        <taxon>Trichococcus</taxon>
    </lineage>
</organism>
<name>A0A143YM01_9LACT</name>
<evidence type="ECO:0000256" key="1">
    <source>
        <dbReference type="ARBA" id="ARBA00001933"/>
    </source>
</evidence>
<dbReference type="EMBL" id="FNYT01000003">
    <property type="protein sequence ID" value="SEI76542.1"/>
    <property type="molecule type" value="Genomic_DNA"/>
</dbReference>
<dbReference type="InterPro" id="IPR050859">
    <property type="entry name" value="Class-I_PLP-dep_aminotransf"/>
</dbReference>
<dbReference type="AlphaFoldDB" id="A0A143YM01"/>
<dbReference type="GO" id="GO:0030170">
    <property type="term" value="F:pyridoxal phosphate binding"/>
    <property type="evidence" value="ECO:0007669"/>
    <property type="project" value="InterPro"/>
</dbReference>
<evidence type="ECO:0000313" key="11">
    <source>
        <dbReference type="Proteomes" id="UP000199280"/>
    </source>
</evidence>
<comment type="subunit">
    <text evidence="3">Homodimer.</text>
</comment>
<dbReference type="SUPFAM" id="SSF53383">
    <property type="entry name" value="PLP-dependent transferases"/>
    <property type="match status" value="1"/>
</dbReference>
<dbReference type="EMBL" id="FJNB01000005">
    <property type="protein sequence ID" value="CZQ91800.1"/>
    <property type="molecule type" value="Genomic_DNA"/>
</dbReference>
<feature type="domain" description="Aminotransferase class I/classII large" evidence="7">
    <location>
        <begin position="29"/>
        <end position="383"/>
    </location>
</feature>
<proteinExistence type="inferred from homology"/>
<dbReference type="STRING" id="640938.TR210_997"/>
<evidence type="ECO:0000256" key="2">
    <source>
        <dbReference type="ARBA" id="ARBA00007441"/>
    </source>
</evidence>
<dbReference type="InterPro" id="IPR015422">
    <property type="entry name" value="PyrdxlP-dep_Trfase_small"/>
</dbReference>
<dbReference type="GO" id="GO:0008483">
    <property type="term" value="F:transaminase activity"/>
    <property type="evidence" value="ECO:0007669"/>
    <property type="project" value="UniProtKB-KW"/>
</dbReference>
<keyword evidence="11" id="KW-1185">Reference proteome</keyword>
<evidence type="ECO:0000256" key="4">
    <source>
        <dbReference type="ARBA" id="ARBA00022576"/>
    </source>
</evidence>
<comment type="cofactor">
    <cofactor evidence="1">
        <name>pyridoxal 5'-phosphate</name>
        <dbReference type="ChEBI" id="CHEBI:597326"/>
    </cofactor>
</comment>
<evidence type="ECO:0000313" key="10">
    <source>
        <dbReference type="Proteomes" id="UP000076878"/>
    </source>
</evidence>
<dbReference type="InterPro" id="IPR015424">
    <property type="entry name" value="PyrdxlP-dep_Trfase"/>
</dbReference>
<dbReference type="OrthoDB" id="9802328at2"/>
<keyword evidence="4 8" id="KW-0032">Aminotransferase</keyword>
<protein>
    <submittedName>
        <fullName evidence="9">2-aminoadipate transaminase</fullName>
    </submittedName>
    <submittedName>
        <fullName evidence="8">Aminotransferase class i/classii</fullName>
    </submittedName>
</protein>
<evidence type="ECO:0000256" key="5">
    <source>
        <dbReference type="ARBA" id="ARBA00022679"/>
    </source>
</evidence>
<dbReference type="FunFam" id="3.40.640.10:FF:000053">
    <property type="entry name" value="Aminotransferase, class I"/>
    <property type="match status" value="1"/>
</dbReference>
<dbReference type="InterPro" id="IPR004839">
    <property type="entry name" value="Aminotransferase_I/II_large"/>
</dbReference>
<dbReference type="GO" id="GO:1901605">
    <property type="term" value="P:alpha-amino acid metabolic process"/>
    <property type="evidence" value="ECO:0007669"/>
    <property type="project" value="TreeGrafter"/>
</dbReference>
<dbReference type="Pfam" id="PF00155">
    <property type="entry name" value="Aminotran_1_2"/>
    <property type="match status" value="1"/>
</dbReference>
<dbReference type="RefSeq" id="WP_068622163.1">
    <property type="nucleotide sequence ID" value="NZ_FJNB01000005.1"/>
</dbReference>
<sequence>MAYRFANRIKELKTSPLRENASKNMELKDVISFAYGFPPVEAFPMETLQKISQKLYTEVDPETFLQYGASEGYPLLRKLVKERLAKTANLHNEEQVLITSGSTQAMDIAVKVLCDEGDIVLCEEQTFSGAVNAIKGYGAIPIPIPMNVTEESVDLEALEELLRFEQRIKFIYLIPTFQNPLGTSIPLEKRQAIYSLAQKYDVLIFEDDPYGDLLYYGEPIMKLKEMDTDGRVMYAGSFSKILAPSARLGFIMAPDEIMEKLALAKQVSDSHTNFYWQVMLAEFMQNHQFEEHVSALKLYYKEKFEAMIAGLEALPEDKIQFIKPTGGYFICCKMADDLDPETFYTALDEAKVAVIPGNVMSVAQEGYERSFRLNFTKPTLSEIVDGVKVIGEALEQATPASCKQVI</sequence>
<dbReference type="Gene3D" id="3.40.640.10">
    <property type="entry name" value="Type I PLP-dependent aspartate aminotransferase-like (Major domain)"/>
    <property type="match status" value="1"/>
</dbReference>
<keyword evidence="6" id="KW-0663">Pyridoxal phosphate</keyword>
<dbReference type="CDD" id="cd00609">
    <property type="entry name" value="AAT_like"/>
    <property type="match status" value="1"/>
</dbReference>
<gene>
    <name evidence="9" type="ORF">SAMN05216375_103129</name>
    <name evidence="8" type="ORF">TR210_997</name>
</gene>
<reference evidence="9 11" key="2">
    <citation type="submission" date="2016-10" db="EMBL/GenBank/DDBJ databases">
        <authorList>
            <person name="Varghese N."/>
            <person name="Submissions S."/>
        </authorList>
    </citation>
    <scope>NUCLEOTIDE SEQUENCE [LARGE SCALE GENOMIC DNA]</scope>
    <source>
        <strain evidence="9 11">DSM 22150</strain>
    </source>
</reference>
<evidence type="ECO:0000313" key="9">
    <source>
        <dbReference type="EMBL" id="SEI76542.1"/>
    </source>
</evidence>
<evidence type="ECO:0000256" key="6">
    <source>
        <dbReference type="ARBA" id="ARBA00022898"/>
    </source>
</evidence>
<dbReference type="InterPro" id="IPR015421">
    <property type="entry name" value="PyrdxlP-dep_Trfase_major"/>
</dbReference>
<evidence type="ECO:0000256" key="3">
    <source>
        <dbReference type="ARBA" id="ARBA00011738"/>
    </source>
</evidence>
<evidence type="ECO:0000313" key="8">
    <source>
        <dbReference type="EMBL" id="CZQ91800.1"/>
    </source>
</evidence>
<comment type="similarity">
    <text evidence="2">Belongs to the class-I pyridoxal-phosphate-dependent aminotransferase family.</text>
</comment>
<evidence type="ECO:0000259" key="7">
    <source>
        <dbReference type="Pfam" id="PF00155"/>
    </source>
</evidence>
<keyword evidence="5 8" id="KW-0808">Transferase</keyword>
<dbReference type="PANTHER" id="PTHR42790:SF19">
    <property type="entry name" value="KYNURENINE_ALPHA-AMINOADIPATE AMINOTRANSFERASE, MITOCHONDRIAL"/>
    <property type="match status" value="1"/>
</dbReference>
<dbReference type="Proteomes" id="UP000076878">
    <property type="component" value="Unassembled WGS sequence"/>
</dbReference>
<reference evidence="8 10" key="1">
    <citation type="submission" date="2016-02" db="EMBL/GenBank/DDBJ databases">
        <authorList>
            <person name="Wen L."/>
            <person name="He K."/>
            <person name="Yang H."/>
        </authorList>
    </citation>
    <scope>NUCLEOTIDE SEQUENCE [LARGE SCALE GENOMIC DNA]</scope>
    <source>
        <strain evidence="8">Trichococcus_R210</strain>
    </source>
</reference>